<dbReference type="Gene3D" id="2.60.40.790">
    <property type="match status" value="1"/>
</dbReference>
<evidence type="ECO:0000256" key="3">
    <source>
        <dbReference type="SAM" id="MobiDB-lite"/>
    </source>
</evidence>
<reference evidence="5 6" key="1">
    <citation type="submission" date="2024-08" db="EMBL/GenBank/DDBJ databases">
        <authorList>
            <person name="Cucini C."/>
            <person name="Frati F."/>
        </authorList>
    </citation>
    <scope>NUCLEOTIDE SEQUENCE [LARGE SCALE GENOMIC DNA]</scope>
</reference>
<dbReference type="PRINTS" id="PR00299">
    <property type="entry name" value="ACRYSTALLIN"/>
</dbReference>
<dbReference type="Proteomes" id="UP001642540">
    <property type="component" value="Unassembled WGS sequence"/>
</dbReference>
<evidence type="ECO:0000313" key="5">
    <source>
        <dbReference type="EMBL" id="CAL8124125.1"/>
    </source>
</evidence>
<dbReference type="InterPro" id="IPR002068">
    <property type="entry name" value="A-crystallin/Hsp20_dom"/>
</dbReference>
<dbReference type="PANTHER" id="PTHR45640:SF26">
    <property type="entry name" value="RE23625P"/>
    <property type="match status" value="1"/>
</dbReference>
<sequence>MPGLSNMSRSQNIQVQRSDSPGTHSTSSTRTISTTSYSTNILGGDNQAPGELFIRPVQNNSNQTSTTTTTKSSGLFSNHHADKPAAGISTQNTRSSNVRSTSLVRNALSNLDQDSGTKNSQAVVVSTPPTWLNDGQNVPISYEIVNKPDGKKEFQLRLDAKNFNPEDLNVKVEGENLVIEGNHEETSASGCVSVKSFTRRCNIPAGVKPEDLNCSLDSSGRLMITAPVADTPPQVSTVTTKTITYEPIGYHVTPGPREQVITVYQDSGPVGSSTSRTTSSKTVRTFKTLS</sequence>
<feature type="compositionally biased region" description="Low complexity" evidence="3">
    <location>
        <begin position="267"/>
        <end position="290"/>
    </location>
</feature>
<feature type="compositionally biased region" description="Polar residues" evidence="3">
    <location>
        <begin position="88"/>
        <end position="99"/>
    </location>
</feature>
<dbReference type="EMBL" id="CAXLJM020000068">
    <property type="protein sequence ID" value="CAL8124125.1"/>
    <property type="molecule type" value="Genomic_DNA"/>
</dbReference>
<feature type="domain" description="SHSP" evidence="4">
    <location>
        <begin position="135"/>
        <end position="246"/>
    </location>
</feature>
<dbReference type="PANTHER" id="PTHR45640">
    <property type="entry name" value="HEAT SHOCK PROTEIN HSP-12.2-RELATED"/>
    <property type="match status" value="1"/>
</dbReference>
<evidence type="ECO:0000259" key="4">
    <source>
        <dbReference type="PROSITE" id="PS01031"/>
    </source>
</evidence>
<organism evidence="5 6">
    <name type="scientific">Orchesella dallaii</name>
    <dbReference type="NCBI Taxonomy" id="48710"/>
    <lineage>
        <taxon>Eukaryota</taxon>
        <taxon>Metazoa</taxon>
        <taxon>Ecdysozoa</taxon>
        <taxon>Arthropoda</taxon>
        <taxon>Hexapoda</taxon>
        <taxon>Collembola</taxon>
        <taxon>Entomobryomorpha</taxon>
        <taxon>Entomobryoidea</taxon>
        <taxon>Orchesellidae</taxon>
        <taxon>Orchesellinae</taxon>
        <taxon>Orchesella</taxon>
    </lineage>
</organism>
<feature type="compositionally biased region" description="Low complexity" evidence="3">
    <location>
        <begin position="23"/>
        <end position="39"/>
    </location>
</feature>
<feature type="compositionally biased region" description="Low complexity" evidence="3">
    <location>
        <begin position="58"/>
        <end position="70"/>
    </location>
</feature>
<evidence type="ECO:0000313" key="6">
    <source>
        <dbReference type="Proteomes" id="UP001642540"/>
    </source>
</evidence>
<dbReference type="PROSITE" id="PS01031">
    <property type="entry name" value="SHSP"/>
    <property type="match status" value="1"/>
</dbReference>
<feature type="region of interest" description="Disordered" evidence="3">
    <location>
        <begin position="1"/>
        <end position="99"/>
    </location>
</feature>
<proteinExistence type="inferred from homology"/>
<gene>
    <name evidence="5" type="ORF">ODALV1_LOCUS20474</name>
</gene>
<keyword evidence="6" id="KW-1185">Reference proteome</keyword>
<accession>A0ABP1R9W2</accession>
<name>A0ABP1R9W2_9HEXA</name>
<comment type="similarity">
    <text evidence="1 2">Belongs to the small heat shock protein (HSP20) family.</text>
</comment>
<dbReference type="SUPFAM" id="SSF49764">
    <property type="entry name" value="HSP20-like chaperones"/>
    <property type="match status" value="1"/>
</dbReference>
<dbReference type="InterPro" id="IPR008978">
    <property type="entry name" value="HSP20-like_chaperone"/>
</dbReference>
<feature type="region of interest" description="Disordered" evidence="3">
    <location>
        <begin position="266"/>
        <end position="290"/>
    </location>
</feature>
<dbReference type="Pfam" id="PF00011">
    <property type="entry name" value="HSP20"/>
    <property type="match status" value="1"/>
</dbReference>
<dbReference type="InterPro" id="IPR001436">
    <property type="entry name" value="Alpha-crystallin/sHSP_animal"/>
</dbReference>
<comment type="caution">
    <text evidence="5">The sequence shown here is derived from an EMBL/GenBank/DDBJ whole genome shotgun (WGS) entry which is preliminary data.</text>
</comment>
<protein>
    <recommendedName>
        <fullName evidence="4">SHSP domain-containing protein</fullName>
    </recommendedName>
</protein>
<dbReference type="CDD" id="cd06526">
    <property type="entry name" value="metazoan_ACD"/>
    <property type="match status" value="1"/>
</dbReference>
<evidence type="ECO:0000256" key="2">
    <source>
        <dbReference type="RuleBase" id="RU003616"/>
    </source>
</evidence>
<feature type="compositionally biased region" description="Polar residues" evidence="3">
    <location>
        <begin position="1"/>
        <end position="22"/>
    </location>
</feature>
<evidence type="ECO:0000256" key="1">
    <source>
        <dbReference type="PROSITE-ProRule" id="PRU00285"/>
    </source>
</evidence>